<dbReference type="EMBL" id="GL349461">
    <property type="protein sequence ID" value="KNC50431.1"/>
    <property type="molecule type" value="Genomic_DNA"/>
</dbReference>
<feature type="compositionally biased region" description="Polar residues" evidence="2">
    <location>
        <begin position="76"/>
        <end position="89"/>
    </location>
</feature>
<feature type="region of interest" description="Disordered" evidence="2">
    <location>
        <begin position="76"/>
        <end position="197"/>
    </location>
</feature>
<keyword evidence="3" id="KW-0732">Signal</keyword>
<feature type="compositionally biased region" description="Pro residues" evidence="2">
    <location>
        <begin position="349"/>
        <end position="358"/>
    </location>
</feature>
<feature type="region of interest" description="Disordered" evidence="2">
    <location>
        <begin position="312"/>
        <end position="402"/>
    </location>
</feature>
<feature type="signal peptide" evidence="3">
    <location>
        <begin position="1"/>
        <end position="25"/>
    </location>
</feature>
<dbReference type="Proteomes" id="UP000054408">
    <property type="component" value="Unassembled WGS sequence"/>
</dbReference>
<keyword evidence="5" id="KW-1185">Reference proteome</keyword>
<evidence type="ECO:0000313" key="5">
    <source>
        <dbReference type="Proteomes" id="UP000054408"/>
    </source>
</evidence>
<feature type="compositionally biased region" description="Low complexity" evidence="2">
    <location>
        <begin position="152"/>
        <end position="170"/>
    </location>
</feature>
<organism evidence="4 5">
    <name type="scientific">Thecamonas trahens ATCC 50062</name>
    <dbReference type="NCBI Taxonomy" id="461836"/>
    <lineage>
        <taxon>Eukaryota</taxon>
        <taxon>Apusozoa</taxon>
        <taxon>Apusomonadida</taxon>
        <taxon>Apusomonadidae</taxon>
        <taxon>Thecamonas</taxon>
    </lineage>
</organism>
<dbReference type="RefSeq" id="XP_013756971.1">
    <property type="nucleotide sequence ID" value="XM_013901517.1"/>
</dbReference>
<feature type="compositionally biased region" description="Low complexity" evidence="2">
    <location>
        <begin position="320"/>
        <end position="331"/>
    </location>
</feature>
<keyword evidence="1" id="KW-0175">Coiled coil</keyword>
<gene>
    <name evidence="4" type="ORF">AMSG_06927</name>
</gene>
<sequence length="977" mass="103203">MRPRRCGSMGGWLSVCGLRSHLLPPALLLQRAVLETRPSTGKGDNHGSEALKVLSSFEWDECTALLDDPAMLSMQMSQTPRVEPTSQGSIALPMPPSASSQRPRPPPPAAQTTSSSQRQSMRLASRSTGSLTAPVRPLNMASQKGGETPQRQSSLFSSHASQSLSAASPAVTRARTEGSVHMGPRLAEPPTPSNKPIQLMTRDELVAQLQTKIGEITNLRDRFVVHERELVEARAREMQARQNAQMETNGAIKRLTDEVNQMRTELSFKQNEARNHEEEARRLQRQLKQVNEAKGAQQQFFQEEMRRMRESLTAGGGALSSGRSARAGSSSQTPTSGRPRRARTLAGSAPPPQPPAPSPAHMMMFGEGFLDTPVRPTRTTSGASALETSSSPPVEAPPPPPRMRMRDALHAHLNDLDDYRRLVHALFSHVPSAVHLLLQSTGTPDTAATINAAGEAGLAPRLPGSPVHRPRMRLGFSHTTPVASQVLGSGGGTLSVGGSAGPRPGGLEASYDADALSQALLGILLRMLATSCEPACLPDLFALLGANLVAEAPAKVHAAVLSVLGAILAFSPDARTLLANSATADAELGFGAGGSQGAGFDPVSSPLAGAIVDSDDDAAAGHGSGPRAMDLGGERWDDERAAMNPIQVVRYMLDNFEKFMADETVAALVAALTFVARALPPDTLASFRILFSRGYLDALLSPKQPLAIREGAVELLQALVRAPRLLALLLEPSRTSPLLRVAALLSASTEYAPDEVRRLRRRVVRILSYVVATSDAGLETLLDTTPLPQATGTLGSQIAASQVLGTAMSQTAGTTARNRSLVLIVRLVEALSQEVFVLGPPPASGTRFALALSDTHSPATVAASAAYMRDILVLIGMALHMRPDLLLPQLEPLLPVFLSSTSWIAGVAASRPDSQIAALAPLATLLVDAIATEAESLSSGEPDLCVVDMDVVEPQQASSIASGMINAVPPSSSDGDE</sequence>
<feature type="chain" id="PRO_5005537089" evidence="3">
    <location>
        <begin position="26"/>
        <end position="977"/>
    </location>
</feature>
<evidence type="ECO:0000256" key="1">
    <source>
        <dbReference type="SAM" id="Coils"/>
    </source>
</evidence>
<evidence type="ECO:0000313" key="4">
    <source>
        <dbReference type="EMBL" id="KNC50431.1"/>
    </source>
</evidence>
<evidence type="ECO:0000256" key="3">
    <source>
        <dbReference type="SAM" id="SignalP"/>
    </source>
</evidence>
<proteinExistence type="predicted"/>
<dbReference type="GeneID" id="25565987"/>
<evidence type="ECO:0000256" key="2">
    <source>
        <dbReference type="SAM" id="MobiDB-lite"/>
    </source>
</evidence>
<feature type="compositionally biased region" description="Polar residues" evidence="2">
    <location>
        <begin position="377"/>
        <end position="388"/>
    </location>
</feature>
<feature type="compositionally biased region" description="Low complexity" evidence="2">
    <location>
        <begin position="110"/>
        <end position="120"/>
    </location>
</feature>
<protein>
    <submittedName>
        <fullName evidence="4">Uncharacterized protein</fullName>
    </submittedName>
</protein>
<accession>A0A0L0DE37</accession>
<reference evidence="4 5" key="1">
    <citation type="submission" date="2010-05" db="EMBL/GenBank/DDBJ databases">
        <title>The Genome Sequence of Thecamonas trahens ATCC 50062.</title>
        <authorList>
            <consortium name="The Broad Institute Genome Sequencing Platform"/>
            <person name="Russ C."/>
            <person name="Cuomo C."/>
            <person name="Shea T."/>
            <person name="Young S.K."/>
            <person name="Zeng Q."/>
            <person name="Koehrsen M."/>
            <person name="Haas B."/>
            <person name="Borodovsky M."/>
            <person name="Guigo R."/>
            <person name="Alvarado L."/>
            <person name="Berlin A."/>
            <person name="Bochicchio J."/>
            <person name="Borenstein D."/>
            <person name="Chapman S."/>
            <person name="Chen Z."/>
            <person name="Freedman E."/>
            <person name="Gellesch M."/>
            <person name="Goldberg J."/>
            <person name="Griggs A."/>
            <person name="Gujja S."/>
            <person name="Heilman E."/>
            <person name="Heiman D."/>
            <person name="Hepburn T."/>
            <person name="Howarth C."/>
            <person name="Jen D."/>
            <person name="Larson L."/>
            <person name="Mehta T."/>
            <person name="Park D."/>
            <person name="Pearson M."/>
            <person name="Roberts A."/>
            <person name="Saif S."/>
            <person name="Shenoy N."/>
            <person name="Sisk P."/>
            <person name="Stolte C."/>
            <person name="Sykes S."/>
            <person name="Thomson T."/>
            <person name="Walk T."/>
            <person name="White J."/>
            <person name="Yandava C."/>
            <person name="Burger G."/>
            <person name="Gray M.W."/>
            <person name="Holland P.W.H."/>
            <person name="King N."/>
            <person name="Lang F.B.F."/>
            <person name="Roger A.J."/>
            <person name="Ruiz-Trillo I."/>
            <person name="Lander E."/>
            <person name="Nusbaum C."/>
        </authorList>
    </citation>
    <scope>NUCLEOTIDE SEQUENCE [LARGE SCALE GENOMIC DNA]</scope>
    <source>
        <strain evidence="4 5">ATCC 50062</strain>
    </source>
</reference>
<dbReference type="AlphaFoldDB" id="A0A0L0DE37"/>
<feature type="coiled-coil region" evidence="1">
    <location>
        <begin position="216"/>
        <end position="293"/>
    </location>
</feature>
<name>A0A0L0DE37_THETB</name>